<evidence type="ECO:0000256" key="1">
    <source>
        <dbReference type="ARBA" id="ARBA00005437"/>
    </source>
</evidence>
<feature type="region of interest" description="Disordered" evidence="2">
    <location>
        <begin position="38"/>
        <end position="79"/>
    </location>
</feature>
<dbReference type="Gene3D" id="2.40.160.200">
    <property type="entry name" value="LURP1-related"/>
    <property type="match status" value="1"/>
</dbReference>
<sequence>MARSLGRPSSYHALRGSSALVAHACAPRRAARAVAAACPQPACGPSRRPPAGWSEKHGSAAPGALGRPAVPGAGGRRGEEVTRAASLAETGTLRSDQEYNKSSESAELLESVKRTAGIWWESVEPGLISNEWTQQFEVEEDFNWLFGKKYKFELEQYEGESSGWFKGKSEIDIDKKLPMRIEPHTLTMYGRMSVSIGNKEFDMYKPHASGTNMFGFYSWRVVRKGDDDNILFTIQKSHKGLLGWGKASWRIFQGRKRDDKVIYYGVGDADDLDEPEFKFYRSKSDYQENKKKWLAKIEHKDEDKTWSGNREDEYKVKVRPGEDAAIILLAVACLDSVADAKQVDDPHDHHD</sequence>
<keyword evidence="4" id="KW-1185">Reference proteome</keyword>
<dbReference type="InterPro" id="IPR007612">
    <property type="entry name" value="LOR"/>
</dbReference>
<organism evidence="3 4">
    <name type="scientific">Prorocentrum cordatum</name>
    <dbReference type="NCBI Taxonomy" id="2364126"/>
    <lineage>
        <taxon>Eukaryota</taxon>
        <taxon>Sar</taxon>
        <taxon>Alveolata</taxon>
        <taxon>Dinophyceae</taxon>
        <taxon>Prorocentrales</taxon>
        <taxon>Prorocentraceae</taxon>
        <taxon>Prorocentrum</taxon>
    </lineage>
</organism>
<proteinExistence type="inferred from homology"/>
<dbReference type="Pfam" id="PF04525">
    <property type="entry name" value="LOR"/>
    <property type="match status" value="1"/>
</dbReference>
<gene>
    <name evidence="3" type="ORF">PCOR1329_LOCUS69363</name>
</gene>
<evidence type="ECO:0000313" key="3">
    <source>
        <dbReference type="EMBL" id="CAK0888605.1"/>
    </source>
</evidence>
<dbReference type="InterPro" id="IPR038595">
    <property type="entry name" value="LOR_sf"/>
</dbReference>
<reference evidence="3" key="1">
    <citation type="submission" date="2023-10" db="EMBL/GenBank/DDBJ databases">
        <authorList>
            <person name="Chen Y."/>
            <person name="Shah S."/>
            <person name="Dougan E. K."/>
            <person name="Thang M."/>
            <person name="Chan C."/>
        </authorList>
    </citation>
    <scope>NUCLEOTIDE SEQUENCE [LARGE SCALE GENOMIC DNA]</scope>
</reference>
<evidence type="ECO:0000256" key="2">
    <source>
        <dbReference type="SAM" id="MobiDB-lite"/>
    </source>
</evidence>
<dbReference type="Proteomes" id="UP001189429">
    <property type="component" value="Unassembled WGS sequence"/>
</dbReference>
<dbReference type="InterPro" id="IPR025659">
    <property type="entry name" value="Tubby-like_C"/>
</dbReference>
<feature type="compositionally biased region" description="Low complexity" evidence="2">
    <location>
        <begin position="60"/>
        <end position="71"/>
    </location>
</feature>
<dbReference type="SUPFAM" id="SSF54518">
    <property type="entry name" value="Tubby C-terminal domain-like"/>
    <property type="match status" value="1"/>
</dbReference>
<dbReference type="EMBL" id="CAUYUJ010019101">
    <property type="protein sequence ID" value="CAK0888605.1"/>
    <property type="molecule type" value="Genomic_DNA"/>
</dbReference>
<comment type="caution">
    <text evidence="3">The sequence shown here is derived from an EMBL/GenBank/DDBJ whole genome shotgun (WGS) entry which is preliminary data.</text>
</comment>
<evidence type="ECO:0000313" key="4">
    <source>
        <dbReference type="Proteomes" id="UP001189429"/>
    </source>
</evidence>
<name>A0ABN9WPJ5_9DINO</name>
<comment type="similarity">
    <text evidence="1">Belongs to the LOR family.</text>
</comment>
<protein>
    <submittedName>
        <fullName evidence="3">Uncharacterized protein</fullName>
    </submittedName>
</protein>
<accession>A0ABN9WPJ5</accession>